<evidence type="ECO:0000313" key="2">
    <source>
        <dbReference type="Proteomes" id="UP001223144"/>
    </source>
</evidence>
<keyword evidence="2" id="KW-1185">Reference proteome</keyword>
<gene>
    <name evidence="1" type="ORF">QCN29_00405</name>
</gene>
<dbReference type="RefSeq" id="WP_279925402.1">
    <property type="nucleotide sequence ID" value="NZ_JARWBG010000001.1"/>
</dbReference>
<protein>
    <submittedName>
        <fullName evidence="1">Uncharacterized protein</fullName>
    </submittedName>
</protein>
<dbReference type="EMBL" id="JARWBG010000001">
    <property type="protein sequence ID" value="MDH2387270.1"/>
    <property type="molecule type" value="Genomic_DNA"/>
</dbReference>
<reference evidence="1 2" key="1">
    <citation type="submission" date="2023-04" db="EMBL/GenBank/DDBJ databases">
        <title>Streptomyces chengmaiensis sp. nov. isolated from the stem of mangrove plant in Hainan.</title>
        <authorList>
            <person name="Huang X."/>
            <person name="Zhou S."/>
            <person name="Chu X."/>
            <person name="Xie Y."/>
            <person name="Lin Y."/>
        </authorList>
    </citation>
    <scope>NUCLEOTIDE SEQUENCE [LARGE SCALE GENOMIC DNA]</scope>
    <source>
        <strain evidence="1 2">HNM0663</strain>
    </source>
</reference>
<evidence type="ECO:0000313" key="1">
    <source>
        <dbReference type="EMBL" id="MDH2387270.1"/>
    </source>
</evidence>
<sequence length="66" mass="6731">MTASMPVPVHLPDPKPLPAAEPAPGCGVCAALVKQRAEALAAGDQSKALDLSIEIRNHPHNPGSDA</sequence>
<dbReference type="Proteomes" id="UP001223144">
    <property type="component" value="Unassembled WGS sequence"/>
</dbReference>
<organism evidence="1 2">
    <name type="scientific">Streptomyces chengmaiensis</name>
    <dbReference type="NCBI Taxonomy" id="3040919"/>
    <lineage>
        <taxon>Bacteria</taxon>
        <taxon>Bacillati</taxon>
        <taxon>Actinomycetota</taxon>
        <taxon>Actinomycetes</taxon>
        <taxon>Kitasatosporales</taxon>
        <taxon>Streptomycetaceae</taxon>
        <taxon>Streptomyces</taxon>
    </lineage>
</organism>
<proteinExistence type="predicted"/>
<accession>A0ABT6HET7</accession>
<comment type="caution">
    <text evidence="1">The sequence shown here is derived from an EMBL/GenBank/DDBJ whole genome shotgun (WGS) entry which is preliminary data.</text>
</comment>
<name>A0ABT6HET7_9ACTN</name>